<proteinExistence type="predicted"/>
<evidence type="ECO:0000259" key="3">
    <source>
        <dbReference type="PROSITE" id="PS50102"/>
    </source>
</evidence>
<dbReference type="InterPro" id="IPR000504">
    <property type="entry name" value="RRM_dom"/>
</dbReference>
<reference evidence="5 6" key="1">
    <citation type="submission" date="2015-07" db="EMBL/GenBank/DDBJ databases">
        <title>Draft Genome Sequence of Malassezia furfur CBS1878 and Malassezia pachydermatis CBS1879.</title>
        <authorList>
            <person name="Triana S."/>
            <person name="Ohm R."/>
            <person name="Gonzalez A."/>
            <person name="DeCock H."/>
            <person name="Restrepo S."/>
            <person name="Celis A."/>
        </authorList>
    </citation>
    <scope>NUCLEOTIDE SEQUENCE [LARGE SCALE GENOMIC DNA]</scope>
    <source>
        <strain evidence="5 6">CBS 1879</strain>
    </source>
</reference>
<dbReference type="Pfam" id="PF01585">
    <property type="entry name" value="G-patch"/>
    <property type="match status" value="1"/>
</dbReference>
<gene>
    <name evidence="5" type="ORF">Malapachy_0126</name>
</gene>
<dbReference type="InterPro" id="IPR000467">
    <property type="entry name" value="G_patch_dom"/>
</dbReference>
<comment type="caution">
    <text evidence="5">The sequence shown here is derived from an EMBL/GenBank/DDBJ whole genome shotgun (WGS) entry which is preliminary data.</text>
</comment>
<dbReference type="STRING" id="77020.A0A0M8MMW2"/>
<dbReference type="InterPro" id="IPR035979">
    <property type="entry name" value="RBD_domain_sf"/>
</dbReference>
<dbReference type="GO" id="GO:0071011">
    <property type="term" value="C:precatalytic spliceosome"/>
    <property type="evidence" value="ECO:0007669"/>
    <property type="project" value="TreeGrafter"/>
</dbReference>
<dbReference type="VEuPathDB" id="FungiDB:Malapachy_0126"/>
<feature type="domain" description="RRM" evidence="3">
    <location>
        <begin position="205"/>
        <end position="286"/>
    </location>
</feature>
<dbReference type="PANTHER" id="PTHR13288">
    <property type="entry name" value="SPLICING FACTOR 45 SPF45"/>
    <property type="match status" value="1"/>
</dbReference>
<protein>
    <recommendedName>
        <fullName evidence="7">G-patch domain-containing protein</fullName>
    </recommendedName>
</protein>
<dbReference type="SMART" id="SM00443">
    <property type="entry name" value="G_patch"/>
    <property type="match status" value="1"/>
</dbReference>
<feature type="compositionally biased region" description="Pro residues" evidence="2">
    <location>
        <begin position="71"/>
        <end position="95"/>
    </location>
</feature>
<dbReference type="RefSeq" id="XP_017990949.1">
    <property type="nucleotide sequence ID" value="XM_018134659.1"/>
</dbReference>
<dbReference type="InterPro" id="IPR040052">
    <property type="entry name" value="RBM17"/>
</dbReference>
<evidence type="ECO:0000259" key="4">
    <source>
        <dbReference type="PROSITE" id="PS50174"/>
    </source>
</evidence>
<dbReference type="AlphaFoldDB" id="A0A0M8MMW2"/>
<name>A0A0M8MMW2_9BASI</name>
<evidence type="ECO:0000256" key="2">
    <source>
        <dbReference type="SAM" id="MobiDB-lite"/>
    </source>
</evidence>
<dbReference type="GeneID" id="28726534"/>
<keyword evidence="6" id="KW-1185">Reference proteome</keyword>
<feature type="region of interest" description="Disordered" evidence="2">
    <location>
        <begin position="26"/>
        <end position="136"/>
    </location>
</feature>
<evidence type="ECO:0000256" key="1">
    <source>
        <dbReference type="PROSITE-ProRule" id="PRU00176"/>
    </source>
</evidence>
<dbReference type="GO" id="GO:0045292">
    <property type="term" value="P:mRNA cis splicing, via spliceosome"/>
    <property type="evidence" value="ECO:0007669"/>
    <property type="project" value="InterPro"/>
</dbReference>
<dbReference type="Proteomes" id="UP000037751">
    <property type="component" value="Unassembled WGS sequence"/>
</dbReference>
<dbReference type="SUPFAM" id="SSF54928">
    <property type="entry name" value="RNA-binding domain, RBD"/>
    <property type="match status" value="1"/>
</dbReference>
<keyword evidence="1" id="KW-0694">RNA-binding</keyword>
<sequence length="302" mass="33205">MNYAADYDPSRPNDYTQFKAQVQEWRMQRGLYDESESDHDDRPHNPRFAPPTSYAPVAGPYSLMEVVAPSTPTPTAPPPPSAALPPGPPPVPPPSLQARTAKVEPKPSAPAFVRASDHLDTPPSPLPISQAQVDSDPSTFAERLMAKYGYKEGEGLGAEGNKGIVTPLQASHIPAKGKRRRGAIINENVDAEQEYTKSRYGNPSEVIVLTSFSTAQATEEELRQAISTECKHYGFVQRIQLYPMENEQRVQAFVLFTGMAGAYRAVRAMDGWSYGNEYIRCRYYPASSFHAGHFVALQSGST</sequence>
<feature type="compositionally biased region" description="Polar residues" evidence="2">
    <location>
        <begin position="127"/>
        <end position="136"/>
    </location>
</feature>
<accession>A0A0M8MMW2</accession>
<dbReference type="PROSITE" id="PS50102">
    <property type="entry name" value="RRM"/>
    <property type="match status" value="1"/>
</dbReference>
<organism evidence="5 6">
    <name type="scientific">Malassezia pachydermatis</name>
    <dbReference type="NCBI Taxonomy" id="77020"/>
    <lineage>
        <taxon>Eukaryota</taxon>
        <taxon>Fungi</taxon>
        <taxon>Dikarya</taxon>
        <taxon>Basidiomycota</taxon>
        <taxon>Ustilaginomycotina</taxon>
        <taxon>Malasseziomycetes</taxon>
        <taxon>Malasseziales</taxon>
        <taxon>Malasseziaceae</taxon>
        <taxon>Malassezia</taxon>
    </lineage>
</organism>
<dbReference type="PANTHER" id="PTHR13288:SF8">
    <property type="entry name" value="SPLICING FACTOR 45"/>
    <property type="match status" value="1"/>
</dbReference>
<evidence type="ECO:0008006" key="7">
    <source>
        <dbReference type="Google" id="ProtNLM"/>
    </source>
</evidence>
<dbReference type="InterPro" id="IPR012677">
    <property type="entry name" value="Nucleotide-bd_a/b_plait_sf"/>
</dbReference>
<evidence type="ECO:0000313" key="5">
    <source>
        <dbReference type="EMBL" id="KOS13317.1"/>
    </source>
</evidence>
<dbReference type="EMBL" id="LGAV01000006">
    <property type="protein sequence ID" value="KOS13317.1"/>
    <property type="molecule type" value="Genomic_DNA"/>
</dbReference>
<feature type="domain" description="G-patch" evidence="4">
    <location>
        <begin position="137"/>
        <end position="188"/>
    </location>
</feature>
<dbReference type="Gene3D" id="3.30.70.330">
    <property type="match status" value="1"/>
</dbReference>
<dbReference type="OrthoDB" id="5411533at2759"/>
<evidence type="ECO:0000313" key="6">
    <source>
        <dbReference type="Proteomes" id="UP000037751"/>
    </source>
</evidence>
<dbReference type="GO" id="GO:0003723">
    <property type="term" value="F:RNA binding"/>
    <property type="evidence" value="ECO:0007669"/>
    <property type="project" value="UniProtKB-UniRule"/>
</dbReference>
<dbReference type="PROSITE" id="PS50174">
    <property type="entry name" value="G_PATCH"/>
    <property type="match status" value="1"/>
</dbReference>